<dbReference type="PROSITE" id="PS50937">
    <property type="entry name" value="HTH_MERR_2"/>
    <property type="match status" value="1"/>
</dbReference>
<comment type="caution">
    <text evidence="5">The sequence shown here is derived from an EMBL/GenBank/DDBJ whole genome shotgun (WGS) entry which is preliminary data.</text>
</comment>
<dbReference type="PRINTS" id="PR00040">
    <property type="entry name" value="HTHMERR"/>
</dbReference>
<organism evidence="5 6">
    <name type="scientific">Acidocella aminolytica 101 = DSM 11237</name>
    <dbReference type="NCBI Taxonomy" id="1120923"/>
    <lineage>
        <taxon>Bacteria</taxon>
        <taxon>Pseudomonadati</taxon>
        <taxon>Pseudomonadota</taxon>
        <taxon>Alphaproteobacteria</taxon>
        <taxon>Acetobacterales</taxon>
        <taxon>Acidocellaceae</taxon>
        <taxon>Acidocella</taxon>
    </lineage>
</organism>
<dbReference type="InterPro" id="IPR015358">
    <property type="entry name" value="Tscrpt_reg_MerR_DNA-bd"/>
</dbReference>
<protein>
    <submittedName>
        <fullName evidence="5">Transcriptional regulator MerR</fullName>
    </submittedName>
</protein>
<dbReference type="PANTHER" id="PTHR30204">
    <property type="entry name" value="REDOX-CYCLING DRUG-SENSING TRANSCRIPTIONAL ACTIVATOR SOXR"/>
    <property type="match status" value="1"/>
</dbReference>
<dbReference type="CDD" id="cd04785">
    <property type="entry name" value="HTH_CadR-PbrR-like"/>
    <property type="match status" value="1"/>
</dbReference>
<dbReference type="GO" id="GO:0003677">
    <property type="term" value="F:DNA binding"/>
    <property type="evidence" value="ECO:0007669"/>
    <property type="project" value="UniProtKB-KW"/>
</dbReference>
<evidence type="ECO:0000256" key="1">
    <source>
        <dbReference type="ARBA" id="ARBA00023015"/>
    </source>
</evidence>
<proteinExistence type="predicted"/>
<keyword evidence="6" id="KW-1185">Reference proteome</keyword>
<gene>
    <name evidence="5" type="ORF">Aam_176_003</name>
</gene>
<dbReference type="SUPFAM" id="SSF46955">
    <property type="entry name" value="Putative DNA-binding domain"/>
    <property type="match status" value="1"/>
</dbReference>
<keyword evidence="1" id="KW-0805">Transcription regulation</keyword>
<dbReference type="Pfam" id="PF00376">
    <property type="entry name" value="MerR"/>
    <property type="match status" value="1"/>
</dbReference>
<dbReference type="EMBL" id="BANC01000173">
    <property type="protein sequence ID" value="GAN82207.1"/>
    <property type="molecule type" value="Genomic_DNA"/>
</dbReference>
<dbReference type="SMART" id="SM00422">
    <property type="entry name" value="HTH_MERR"/>
    <property type="match status" value="1"/>
</dbReference>
<name>A0A0D6PKL6_9PROT</name>
<dbReference type="InterPro" id="IPR047057">
    <property type="entry name" value="MerR_fam"/>
</dbReference>
<dbReference type="AlphaFoldDB" id="A0A0D6PKL6"/>
<evidence type="ECO:0000259" key="4">
    <source>
        <dbReference type="PROSITE" id="PS50937"/>
    </source>
</evidence>
<feature type="domain" description="HTH merR-type" evidence="4">
    <location>
        <begin position="10"/>
        <end position="78"/>
    </location>
</feature>
<sequence>MNRDAMSHDDMPIGDFSRRTGCAIETIRFYEKICILPKPRRRGRYRLYQAADIGRLVFVRRARELGFTLDEVRELLRLSGAGAEACGEVRELAAAHLNDVRARIADLKAMERVLADAVKRCAAGADAACPLIETLSAV</sequence>
<keyword evidence="2" id="KW-0238">DNA-binding</keyword>
<dbReference type="GO" id="GO:0003700">
    <property type="term" value="F:DNA-binding transcription factor activity"/>
    <property type="evidence" value="ECO:0007669"/>
    <property type="project" value="InterPro"/>
</dbReference>
<evidence type="ECO:0000313" key="6">
    <source>
        <dbReference type="Proteomes" id="UP000032668"/>
    </source>
</evidence>
<evidence type="ECO:0000313" key="5">
    <source>
        <dbReference type="EMBL" id="GAN82207.1"/>
    </source>
</evidence>
<dbReference type="STRING" id="1120923.SAMN02746095_02494"/>
<dbReference type="InterPro" id="IPR000551">
    <property type="entry name" value="MerR-type_HTH_dom"/>
</dbReference>
<dbReference type="Gene3D" id="1.10.1660.10">
    <property type="match status" value="1"/>
</dbReference>
<dbReference type="PANTHER" id="PTHR30204:SF92">
    <property type="entry name" value="HTH-TYPE TRANSCRIPTIONAL REGULATOR ZNTR"/>
    <property type="match status" value="1"/>
</dbReference>
<dbReference type="Proteomes" id="UP000032668">
    <property type="component" value="Unassembled WGS sequence"/>
</dbReference>
<dbReference type="Pfam" id="PF09278">
    <property type="entry name" value="MerR-DNA-bind"/>
    <property type="match status" value="1"/>
</dbReference>
<dbReference type="InterPro" id="IPR009061">
    <property type="entry name" value="DNA-bd_dom_put_sf"/>
</dbReference>
<evidence type="ECO:0000256" key="3">
    <source>
        <dbReference type="ARBA" id="ARBA00023163"/>
    </source>
</evidence>
<keyword evidence="3" id="KW-0804">Transcription</keyword>
<accession>A0A0D6PKL6</accession>
<reference evidence="5 6" key="1">
    <citation type="submission" date="2012-11" db="EMBL/GenBank/DDBJ databases">
        <title>Whole genome sequence of Acidocella aminolytica 101 = DSM 11237.</title>
        <authorList>
            <person name="Azuma Y."/>
            <person name="Higashiura N."/>
            <person name="Hirakawa H."/>
            <person name="Matsushita K."/>
        </authorList>
    </citation>
    <scope>NUCLEOTIDE SEQUENCE [LARGE SCALE GENOMIC DNA]</scope>
    <source>
        <strain evidence="6">101 / DSM 11237</strain>
    </source>
</reference>
<evidence type="ECO:0000256" key="2">
    <source>
        <dbReference type="ARBA" id="ARBA00023125"/>
    </source>
</evidence>